<name>A0A5J5BGK3_9ASTE</name>
<gene>
    <name evidence="1" type="ORF">F0562_025340</name>
</gene>
<evidence type="ECO:0000313" key="2">
    <source>
        <dbReference type="Proteomes" id="UP000325577"/>
    </source>
</evidence>
<dbReference type="AlphaFoldDB" id="A0A5J5BGK3"/>
<accession>A0A5J5BGK3</accession>
<keyword evidence="2" id="KW-1185">Reference proteome</keyword>
<evidence type="ECO:0000313" key="1">
    <source>
        <dbReference type="EMBL" id="KAA8541390.1"/>
    </source>
</evidence>
<sequence>MQEDDWLRTKAICCEEEFEANMGVKDSNGLQNNGMALNGSDMGQSSKDIMLKENTIAFEFGSQRNGLYEVMVERLNEDDLLGLNKGLKPNEINRSKTRGSVKFEYSKGNSKSIKKKNKKDRAMADILGLGGPKVSQRGKTRHLIRKGVLFRAVVSAMSASVSWGAIKKRNEAILKETHMGFKKFLNEDVVMEYE</sequence>
<protein>
    <submittedName>
        <fullName evidence="1">Uncharacterized protein</fullName>
    </submittedName>
</protein>
<dbReference type="EMBL" id="CM018036">
    <property type="protein sequence ID" value="KAA8541390.1"/>
    <property type="molecule type" value="Genomic_DNA"/>
</dbReference>
<reference evidence="1 2" key="1">
    <citation type="submission" date="2019-09" db="EMBL/GenBank/DDBJ databases">
        <title>A chromosome-level genome assembly of the Chinese tupelo Nyssa sinensis.</title>
        <authorList>
            <person name="Yang X."/>
            <person name="Kang M."/>
            <person name="Yang Y."/>
            <person name="Xiong H."/>
            <person name="Wang M."/>
            <person name="Zhang Z."/>
            <person name="Wang Z."/>
            <person name="Wu H."/>
            <person name="Ma T."/>
            <person name="Liu J."/>
            <person name="Xi Z."/>
        </authorList>
    </citation>
    <scope>NUCLEOTIDE SEQUENCE [LARGE SCALE GENOMIC DNA]</scope>
    <source>
        <strain evidence="1">J267</strain>
        <tissue evidence="1">Leaf</tissue>
    </source>
</reference>
<organism evidence="1 2">
    <name type="scientific">Nyssa sinensis</name>
    <dbReference type="NCBI Taxonomy" id="561372"/>
    <lineage>
        <taxon>Eukaryota</taxon>
        <taxon>Viridiplantae</taxon>
        <taxon>Streptophyta</taxon>
        <taxon>Embryophyta</taxon>
        <taxon>Tracheophyta</taxon>
        <taxon>Spermatophyta</taxon>
        <taxon>Magnoliopsida</taxon>
        <taxon>eudicotyledons</taxon>
        <taxon>Gunneridae</taxon>
        <taxon>Pentapetalae</taxon>
        <taxon>asterids</taxon>
        <taxon>Cornales</taxon>
        <taxon>Nyssaceae</taxon>
        <taxon>Nyssa</taxon>
    </lineage>
</organism>
<proteinExistence type="predicted"/>
<dbReference type="Proteomes" id="UP000325577">
    <property type="component" value="Linkage Group LG13"/>
</dbReference>